<feature type="domain" description="Mos1 transposase HTH" evidence="1">
    <location>
        <begin position="1"/>
        <end position="22"/>
    </location>
</feature>
<dbReference type="GO" id="GO:0042800">
    <property type="term" value="F:histone H3K4 methyltransferase activity"/>
    <property type="evidence" value="ECO:0007669"/>
    <property type="project" value="TreeGrafter"/>
</dbReference>
<evidence type="ECO:0000313" key="2">
    <source>
        <dbReference type="EMBL" id="KHJ77256.1"/>
    </source>
</evidence>
<dbReference type="GO" id="GO:0000729">
    <property type="term" value="P:DNA double-strand break processing"/>
    <property type="evidence" value="ECO:0007669"/>
    <property type="project" value="TreeGrafter"/>
</dbReference>
<evidence type="ECO:0000259" key="1">
    <source>
        <dbReference type="Pfam" id="PF17906"/>
    </source>
</evidence>
<organism evidence="2 3">
    <name type="scientific">Oesophagostomum dentatum</name>
    <name type="common">Nodular worm</name>
    <dbReference type="NCBI Taxonomy" id="61180"/>
    <lineage>
        <taxon>Eukaryota</taxon>
        <taxon>Metazoa</taxon>
        <taxon>Ecdysozoa</taxon>
        <taxon>Nematoda</taxon>
        <taxon>Chromadorea</taxon>
        <taxon>Rhabditida</taxon>
        <taxon>Rhabditina</taxon>
        <taxon>Rhabditomorpha</taxon>
        <taxon>Strongyloidea</taxon>
        <taxon>Strongylidae</taxon>
        <taxon>Oesophagostomum</taxon>
    </lineage>
</organism>
<reference evidence="2 3" key="1">
    <citation type="submission" date="2014-03" db="EMBL/GenBank/DDBJ databases">
        <title>Draft genome of the hookworm Oesophagostomum dentatum.</title>
        <authorList>
            <person name="Mitreva M."/>
        </authorList>
    </citation>
    <scope>NUCLEOTIDE SEQUENCE [LARGE SCALE GENOMIC DNA]</scope>
    <source>
        <strain evidence="2 3">OD-Hann</strain>
    </source>
</reference>
<dbReference type="GO" id="GO:0000014">
    <property type="term" value="F:single-stranded DNA endodeoxyribonuclease activity"/>
    <property type="evidence" value="ECO:0007669"/>
    <property type="project" value="TreeGrafter"/>
</dbReference>
<dbReference type="AlphaFoldDB" id="A0A0B1S031"/>
<dbReference type="OrthoDB" id="5874681at2759"/>
<dbReference type="GO" id="GO:0046975">
    <property type="term" value="F:histone H3K36 methyltransferase activity"/>
    <property type="evidence" value="ECO:0007669"/>
    <property type="project" value="TreeGrafter"/>
</dbReference>
<gene>
    <name evidence="2" type="ORF">OESDEN_23124</name>
</gene>
<dbReference type="PANTHER" id="PTHR46060:SF2">
    <property type="entry name" value="HISTONE-LYSINE N-METHYLTRANSFERASE SETMAR"/>
    <property type="match status" value="1"/>
</dbReference>
<proteinExistence type="predicted"/>
<dbReference type="InterPro" id="IPR041426">
    <property type="entry name" value="Mos1_HTH"/>
</dbReference>
<dbReference type="GO" id="GO:0005634">
    <property type="term" value="C:nucleus"/>
    <property type="evidence" value="ECO:0007669"/>
    <property type="project" value="TreeGrafter"/>
</dbReference>
<dbReference type="GO" id="GO:0003697">
    <property type="term" value="F:single-stranded DNA binding"/>
    <property type="evidence" value="ECO:0007669"/>
    <property type="project" value="TreeGrafter"/>
</dbReference>
<dbReference type="GO" id="GO:0000793">
    <property type="term" value="C:condensed chromosome"/>
    <property type="evidence" value="ECO:0007669"/>
    <property type="project" value="TreeGrafter"/>
</dbReference>
<dbReference type="InterPro" id="IPR052709">
    <property type="entry name" value="Transposase-MT_Hybrid"/>
</dbReference>
<dbReference type="GO" id="GO:0035861">
    <property type="term" value="C:site of double-strand break"/>
    <property type="evidence" value="ECO:0007669"/>
    <property type="project" value="TreeGrafter"/>
</dbReference>
<dbReference type="EMBL" id="KN610942">
    <property type="protein sequence ID" value="KHJ77256.1"/>
    <property type="molecule type" value="Genomic_DNA"/>
</dbReference>
<dbReference type="GO" id="GO:0006303">
    <property type="term" value="P:double-strand break repair via nonhomologous end joining"/>
    <property type="evidence" value="ECO:0007669"/>
    <property type="project" value="TreeGrafter"/>
</dbReference>
<dbReference type="GO" id="GO:0044774">
    <property type="term" value="P:mitotic DNA integrity checkpoint signaling"/>
    <property type="evidence" value="ECO:0007669"/>
    <property type="project" value="TreeGrafter"/>
</dbReference>
<evidence type="ECO:0000313" key="3">
    <source>
        <dbReference type="Proteomes" id="UP000053660"/>
    </source>
</evidence>
<dbReference type="GO" id="GO:0044547">
    <property type="term" value="F:DNA topoisomerase binding"/>
    <property type="evidence" value="ECO:0007669"/>
    <property type="project" value="TreeGrafter"/>
</dbReference>
<sequence length="107" mass="12287">MLGHDVVKKSTTEFWFRRFREGCNDVEDNQRSGRPRSVNKASIVEAVESNPSLTIRMLSAEFHCSHIFVGKILHESGCRVRHGKWVLHDLSAAQKKSRYGCALEMER</sequence>
<dbReference type="Proteomes" id="UP000053660">
    <property type="component" value="Unassembled WGS sequence"/>
</dbReference>
<dbReference type="Pfam" id="PF17906">
    <property type="entry name" value="HTH_48"/>
    <property type="match status" value="1"/>
</dbReference>
<keyword evidence="3" id="KW-1185">Reference proteome</keyword>
<dbReference type="GO" id="GO:0031297">
    <property type="term" value="P:replication fork processing"/>
    <property type="evidence" value="ECO:0007669"/>
    <property type="project" value="TreeGrafter"/>
</dbReference>
<dbReference type="PANTHER" id="PTHR46060">
    <property type="entry name" value="MARINER MOS1 TRANSPOSASE-LIKE PROTEIN"/>
    <property type="match status" value="1"/>
</dbReference>
<dbReference type="GO" id="GO:0015074">
    <property type="term" value="P:DNA integration"/>
    <property type="evidence" value="ECO:0007669"/>
    <property type="project" value="TreeGrafter"/>
</dbReference>
<name>A0A0B1S031_OESDE</name>
<accession>A0A0B1S031</accession>
<dbReference type="GO" id="GO:0003690">
    <property type="term" value="F:double-stranded DNA binding"/>
    <property type="evidence" value="ECO:0007669"/>
    <property type="project" value="TreeGrafter"/>
</dbReference>
<protein>
    <recommendedName>
        <fullName evidence="1">Mos1 transposase HTH domain-containing protein</fullName>
    </recommendedName>
</protein>